<dbReference type="EMBL" id="PEZD01000020">
    <property type="protein sequence ID" value="PIS17409.1"/>
    <property type="molecule type" value="Genomic_DNA"/>
</dbReference>
<reference evidence="2" key="1">
    <citation type="submission" date="2017-09" db="EMBL/GenBank/DDBJ databases">
        <title>Depth-based differentiation of microbial function through sediment-hosted aquifers and enrichment of novel symbionts in the deep terrestrial subsurface.</title>
        <authorList>
            <person name="Probst A.J."/>
            <person name="Ladd B."/>
            <person name="Jarett J.K."/>
            <person name="Geller-Mcgrath D.E."/>
            <person name="Sieber C.M.K."/>
            <person name="Emerson J.B."/>
            <person name="Anantharaman K."/>
            <person name="Thomas B.C."/>
            <person name="Malmstrom R."/>
            <person name="Stieglmeier M."/>
            <person name="Klingl A."/>
            <person name="Woyke T."/>
            <person name="Ryan C.M."/>
            <person name="Banfield J.F."/>
        </authorList>
    </citation>
    <scope>NUCLEOTIDE SEQUENCE [LARGE SCALE GENOMIC DNA]</scope>
</reference>
<dbReference type="Proteomes" id="UP000229675">
    <property type="component" value="Unassembled WGS sequence"/>
</dbReference>
<comment type="caution">
    <text evidence="1">The sequence shown here is derived from an EMBL/GenBank/DDBJ whole genome shotgun (WGS) entry which is preliminary data.</text>
</comment>
<name>A0A2H0WZQ0_9BACT</name>
<evidence type="ECO:0000313" key="1">
    <source>
        <dbReference type="EMBL" id="PIS17409.1"/>
    </source>
</evidence>
<proteinExistence type="predicted"/>
<gene>
    <name evidence="1" type="ORF">COT59_00865</name>
</gene>
<dbReference type="AlphaFoldDB" id="A0A2H0WZQ0"/>
<organism evidence="1 2">
    <name type="scientific">Candidatus Nealsonbacteria bacterium CG09_land_8_20_14_0_10_42_14</name>
    <dbReference type="NCBI Taxonomy" id="1974707"/>
    <lineage>
        <taxon>Bacteria</taxon>
        <taxon>Candidatus Nealsoniibacteriota</taxon>
    </lineage>
</organism>
<evidence type="ECO:0000313" key="2">
    <source>
        <dbReference type="Proteomes" id="UP000229675"/>
    </source>
</evidence>
<accession>A0A2H0WZQ0</accession>
<protein>
    <submittedName>
        <fullName evidence="1">Uncharacterized protein</fullName>
    </submittedName>
</protein>
<sequence length="241" mass="26328">MNKTISPKITALTFGVLVISFLAVFYAVAWQEPTQAPPEGNVPNPLNVGNVGQEKVGGLILNTGGAEYGLIVDKGIAEFGESVIFGPNNRPTSPKEGQIYFDQGDKKMYYYNGVEWIELAVTAPLECGVCMIWSSEAGECVPLPAGTKDENCSATHYACNGAGNCTNPKTYQWTTCQDTSKTGTQFCLSSGFDGCIDPHCWTCEITDEYCYKTCSDPCFRWSSEGTWNAPSCVQCWSWVYD</sequence>